<evidence type="ECO:0000259" key="2">
    <source>
        <dbReference type="PROSITE" id="PS50826"/>
    </source>
</evidence>
<dbReference type="AlphaFoldDB" id="A0A7M7Q039"/>
<name>A0A7M7Q039_NASVI</name>
<dbReference type="InterPro" id="IPR058732">
    <property type="entry name" value="RUNDC1_M"/>
</dbReference>
<dbReference type="GeneID" id="100121703"/>
<evidence type="ECO:0000313" key="3">
    <source>
        <dbReference type="EnsemblMetazoa" id="XP_031779339"/>
    </source>
</evidence>
<evidence type="ECO:0000313" key="4">
    <source>
        <dbReference type="Proteomes" id="UP000002358"/>
    </source>
</evidence>
<dbReference type="InterPro" id="IPR047343">
    <property type="entry name" value="RUSC1_2"/>
</dbReference>
<dbReference type="Pfam" id="PF26030">
    <property type="entry name" value="RUNDC1"/>
    <property type="match status" value="1"/>
</dbReference>
<accession>A0A7M7Q039</accession>
<dbReference type="RefSeq" id="XP_031779339.1">
    <property type="nucleotide sequence ID" value="XM_031923479.1"/>
</dbReference>
<protein>
    <recommendedName>
        <fullName evidence="2">RUN domain-containing protein</fullName>
    </recommendedName>
</protein>
<dbReference type="Proteomes" id="UP000002358">
    <property type="component" value="Chromosome 2"/>
</dbReference>
<dbReference type="EnsemblMetazoa" id="XM_031923479">
    <property type="protein sequence ID" value="XP_031779339"/>
    <property type="gene ID" value="LOC100121703"/>
</dbReference>
<dbReference type="Gene3D" id="1.20.58.900">
    <property type="match status" value="1"/>
</dbReference>
<dbReference type="SMR" id="A0A7M7Q039"/>
<dbReference type="OrthoDB" id="10068328at2759"/>
<dbReference type="InParanoid" id="A0A7M7Q039"/>
<dbReference type="InterPro" id="IPR004012">
    <property type="entry name" value="Run_dom"/>
</dbReference>
<dbReference type="KEGG" id="nvi:100121703"/>
<evidence type="ECO:0000256" key="1">
    <source>
        <dbReference type="SAM" id="MobiDB-lite"/>
    </source>
</evidence>
<dbReference type="PANTHER" id="PTHR15591">
    <property type="entry name" value="RUN AND SH3 DOMAIN CONTAINING"/>
    <property type="match status" value="1"/>
</dbReference>
<organism evidence="3 4">
    <name type="scientific">Nasonia vitripennis</name>
    <name type="common">Parasitic wasp</name>
    <dbReference type="NCBI Taxonomy" id="7425"/>
    <lineage>
        <taxon>Eukaryota</taxon>
        <taxon>Metazoa</taxon>
        <taxon>Ecdysozoa</taxon>
        <taxon>Arthropoda</taxon>
        <taxon>Hexapoda</taxon>
        <taxon>Insecta</taxon>
        <taxon>Pterygota</taxon>
        <taxon>Neoptera</taxon>
        <taxon>Endopterygota</taxon>
        <taxon>Hymenoptera</taxon>
        <taxon>Apocrita</taxon>
        <taxon>Proctotrupomorpha</taxon>
        <taxon>Chalcidoidea</taxon>
        <taxon>Pteromalidae</taxon>
        <taxon>Pteromalinae</taxon>
        <taxon>Nasonia</taxon>
    </lineage>
</organism>
<dbReference type="CDD" id="cd17683">
    <property type="entry name" value="RUN_RUNDC1"/>
    <property type="match status" value="1"/>
</dbReference>
<dbReference type="PANTHER" id="PTHR15591:SF19">
    <property type="entry name" value="RUN DOMAIN-CONTAINING PROTEIN 1 ISOFORM X1"/>
    <property type="match status" value="1"/>
</dbReference>
<feature type="region of interest" description="Disordered" evidence="1">
    <location>
        <begin position="1"/>
        <end position="43"/>
    </location>
</feature>
<keyword evidence="4" id="KW-1185">Reference proteome</keyword>
<dbReference type="SMART" id="SM00593">
    <property type="entry name" value="RUN"/>
    <property type="match status" value="1"/>
</dbReference>
<sequence>MDENTATEELQRSMSELDISEDNDSPSGERWDPVGANNGDDDDFALEYKHQHSMESHCSEMEKLRMLEEEQEMLNSSLIALTTHFAQVQFRLKQICDAPTDKKEELLKELEEFAFRGIPDIQSNLIFNTRSSSPSSPSHRHDSIQFEDKEADLKMEMQRNKQKELICQLKSQLEDLEKYAYETGAADLPQSIVLERQNLIINHLKEKLNFNVEDFSKLSADDLRWQVDFAINQIVSPLKMKEQLITQLKTQITDLERFINYLQGEVSTETLACTCACPVHTNGPTQNYNAKKSFQKASMSENTTSLSTVRKVVALLHMYIMSQMGCGSQRSHRIKKKDTLYGWRDLRTRLDIAVEHVLETIAESEYCSSRGNMLEDISYNSDSDSAANQYDAKVTLAVRKHLAICIRDLMQHGTTTDATVNSVVPFVGCFAQRTYSPSNFMHVWEIILKYYEIKNGHRYNSSPAQKLSQSFNLDLNGGQMASSKQNLLITIGNIITMHTPYKRSFDSNFKAFICAALNANKLVTWLKLILQCQYLLENYYMPWSYVIKTGFQDAFHTLDKLTKHKFDLPIDLAIQQFQNIKEAF</sequence>
<dbReference type="FunCoup" id="A0A7M7Q039">
    <property type="interactions" value="632"/>
</dbReference>
<dbReference type="Pfam" id="PF02759">
    <property type="entry name" value="RUN"/>
    <property type="match status" value="1"/>
</dbReference>
<dbReference type="SUPFAM" id="SSF140741">
    <property type="entry name" value="RUN domain-like"/>
    <property type="match status" value="1"/>
</dbReference>
<reference evidence="3" key="1">
    <citation type="submission" date="2021-01" db="UniProtKB">
        <authorList>
            <consortium name="EnsemblMetazoa"/>
        </authorList>
    </citation>
    <scope>IDENTIFICATION</scope>
</reference>
<dbReference type="PROSITE" id="PS50826">
    <property type="entry name" value="RUN"/>
    <property type="match status" value="1"/>
</dbReference>
<proteinExistence type="predicted"/>
<feature type="domain" description="RUN" evidence="2">
    <location>
        <begin position="393"/>
        <end position="573"/>
    </location>
</feature>
<dbReference type="InterPro" id="IPR037213">
    <property type="entry name" value="Run_dom_sf"/>
</dbReference>